<dbReference type="InterPro" id="IPR026456">
    <property type="entry name" value="GCTrfase_AglJ"/>
</dbReference>
<keyword evidence="1" id="KW-0472">Membrane</keyword>
<dbReference type="NCBIfam" id="TIGR04182">
    <property type="entry name" value="glyco_TIGR04182"/>
    <property type="match status" value="1"/>
</dbReference>
<dbReference type="InterPro" id="IPR001173">
    <property type="entry name" value="Glyco_trans_2-like"/>
</dbReference>
<dbReference type="AlphaFoldDB" id="A0AA96ZXQ0"/>
<evidence type="ECO:0000313" key="4">
    <source>
        <dbReference type="Proteomes" id="UP001302662"/>
    </source>
</evidence>
<dbReference type="CDD" id="cd04179">
    <property type="entry name" value="DPM_DPG-synthase_like"/>
    <property type="match status" value="1"/>
</dbReference>
<keyword evidence="4" id="KW-1185">Reference proteome</keyword>
<evidence type="ECO:0000313" key="3">
    <source>
        <dbReference type="EMBL" id="WNY27966.1"/>
    </source>
</evidence>
<feature type="transmembrane region" description="Helical" evidence="1">
    <location>
        <begin position="236"/>
        <end position="260"/>
    </location>
</feature>
<dbReference type="Pfam" id="PF00535">
    <property type="entry name" value="Glycos_transf_2"/>
    <property type="match status" value="1"/>
</dbReference>
<accession>A0AA96ZXQ0</accession>
<dbReference type="Gene3D" id="3.90.550.10">
    <property type="entry name" value="Spore Coat Polysaccharide Biosynthesis Protein SpsA, Chain A"/>
    <property type="match status" value="1"/>
</dbReference>
<feature type="transmembrane region" description="Helical" evidence="1">
    <location>
        <begin position="266"/>
        <end position="289"/>
    </location>
</feature>
<evidence type="ECO:0000259" key="2">
    <source>
        <dbReference type="Pfam" id="PF00535"/>
    </source>
</evidence>
<dbReference type="KEGG" id="mees:MmiEs2_01450"/>
<organism evidence="3 4">
    <name type="scientific">Methanimicrococcus stummii</name>
    <dbReference type="NCBI Taxonomy" id="3028294"/>
    <lineage>
        <taxon>Archaea</taxon>
        <taxon>Methanobacteriati</taxon>
        <taxon>Methanobacteriota</taxon>
        <taxon>Stenosarchaea group</taxon>
        <taxon>Methanomicrobia</taxon>
        <taxon>Methanosarcinales</taxon>
        <taxon>Methanosarcinaceae</taxon>
        <taxon>Methanimicrococcus</taxon>
    </lineage>
</organism>
<proteinExistence type="predicted"/>
<protein>
    <recommendedName>
        <fullName evidence="2">Glycosyltransferase 2-like domain-containing protein</fullName>
    </recommendedName>
</protein>
<sequence length="317" mass="35520">MTEDRTLIFDKNDVCIFIPVLNEEGAIKDVIEGFKNVGYTNILVYDGNSKDKTREVAAAAGARVVVQSGKGKGQAMIQAFDAMTEKYMVMIDGDGTELPEEIHHLLYPVLEGKADHVAGNRIAGRTPGAFTALNLLGNRMINWFFRRAFHSGLRDILTGYRAFTRESIQALDLKQNGFVIETELTVECLTKGQKILEVPITYLPRPEKVETKLHPIRDGYRISMAIYKYSRFYNPLFFFGVWSLLSFTIALLLIALHPFITWHGGSIFGTASVFFAGIGALLLVAGFVADISATLHRKTLKAIQANRKEQEKEYDQF</sequence>
<reference evidence="3 4" key="1">
    <citation type="submission" date="2023-07" db="EMBL/GenBank/DDBJ databases">
        <title>Closed genome sequence of Methanimicrococcus sp. Es2.</title>
        <authorList>
            <person name="Protasov E."/>
            <person name="Platt K."/>
            <person name="Reeh H."/>
            <person name="Poehlein A."/>
            <person name="Daniel R."/>
            <person name="Brune A."/>
        </authorList>
    </citation>
    <scope>NUCLEOTIDE SEQUENCE [LARGE SCALE GENOMIC DNA]</scope>
    <source>
        <strain evidence="3 4">Es2</strain>
    </source>
</reference>
<dbReference type="RefSeq" id="WP_316559533.1">
    <property type="nucleotide sequence ID" value="NZ_CP131062.1"/>
</dbReference>
<evidence type="ECO:0000256" key="1">
    <source>
        <dbReference type="SAM" id="Phobius"/>
    </source>
</evidence>
<dbReference type="EMBL" id="CP131062">
    <property type="protein sequence ID" value="WNY27966.1"/>
    <property type="molecule type" value="Genomic_DNA"/>
</dbReference>
<dbReference type="PANTHER" id="PTHR48090:SF7">
    <property type="entry name" value="RFBJ PROTEIN"/>
    <property type="match status" value="1"/>
</dbReference>
<dbReference type="InterPro" id="IPR050256">
    <property type="entry name" value="Glycosyltransferase_2"/>
</dbReference>
<keyword evidence="1" id="KW-0812">Transmembrane</keyword>
<gene>
    <name evidence="3" type="ORF">MmiEs2_01450</name>
</gene>
<dbReference type="GeneID" id="85196596"/>
<dbReference type="PANTHER" id="PTHR48090">
    <property type="entry name" value="UNDECAPRENYL-PHOSPHATE 4-DEOXY-4-FORMAMIDO-L-ARABINOSE TRANSFERASE-RELATED"/>
    <property type="match status" value="1"/>
</dbReference>
<feature type="domain" description="Glycosyltransferase 2-like" evidence="2">
    <location>
        <begin position="15"/>
        <end position="165"/>
    </location>
</feature>
<name>A0AA96ZXQ0_9EURY</name>
<dbReference type="SUPFAM" id="SSF53448">
    <property type="entry name" value="Nucleotide-diphospho-sugar transferases"/>
    <property type="match status" value="1"/>
</dbReference>
<dbReference type="InterPro" id="IPR029044">
    <property type="entry name" value="Nucleotide-diphossugar_trans"/>
</dbReference>
<dbReference type="Proteomes" id="UP001302662">
    <property type="component" value="Chromosome"/>
</dbReference>
<dbReference type="GO" id="GO:0016757">
    <property type="term" value="F:glycosyltransferase activity"/>
    <property type="evidence" value="ECO:0007669"/>
    <property type="project" value="InterPro"/>
</dbReference>
<keyword evidence="1" id="KW-1133">Transmembrane helix</keyword>